<dbReference type="Proteomes" id="UP000596742">
    <property type="component" value="Unassembled WGS sequence"/>
</dbReference>
<evidence type="ECO:0000313" key="10">
    <source>
        <dbReference type="Proteomes" id="UP000596742"/>
    </source>
</evidence>
<dbReference type="OrthoDB" id="6148807at2759"/>
<sequence length="163" mass="18175">MDCLQGCGIPLSWWKTNATEERACGKCKHHGVFNTTLNRCICKSGYGGKCCNDIDNCADEPCEYGVCADKVNDFSCDCMAFFKGKMCNKMEAWAIALLSLAALAVLLTCCCCFWCIMGTCDRDDEKRKVRPLKEKPRQNPKKDLLVTIGYKGPSSSTHNKRTM</sequence>
<evidence type="ECO:0000259" key="8">
    <source>
        <dbReference type="PROSITE" id="PS50026"/>
    </source>
</evidence>
<dbReference type="SMART" id="SM00179">
    <property type="entry name" value="EGF_CA"/>
    <property type="match status" value="1"/>
</dbReference>
<evidence type="ECO:0000256" key="1">
    <source>
        <dbReference type="ARBA" id="ARBA00022536"/>
    </source>
</evidence>
<organism evidence="9 10">
    <name type="scientific">Mytilus galloprovincialis</name>
    <name type="common">Mediterranean mussel</name>
    <dbReference type="NCBI Taxonomy" id="29158"/>
    <lineage>
        <taxon>Eukaryota</taxon>
        <taxon>Metazoa</taxon>
        <taxon>Spiralia</taxon>
        <taxon>Lophotrochozoa</taxon>
        <taxon>Mollusca</taxon>
        <taxon>Bivalvia</taxon>
        <taxon>Autobranchia</taxon>
        <taxon>Pteriomorphia</taxon>
        <taxon>Mytilida</taxon>
        <taxon>Mytiloidea</taxon>
        <taxon>Mytilidae</taxon>
        <taxon>Mytilinae</taxon>
        <taxon>Mytilus</taxon>
    </lineage>
</organism>
<name>A0A8B6GJ64_MYTGA</name>
<evidence type="ECO:0000313" key="9">
    <source>
        <dbReference type="EMBL" id="VDI64469.1"/>
    </source>
</evidence>
<dbReference type="GO" id="GO:0005509">
    <property type="term" value="F:calcium ion binding"/>
    <property type="evidence" value="ECO:0007669"/>
    <property type="project" value="InterPro"/>
</dbReference>
<keyword evidence="7" id="KW-1133">Transmembrane helix</keyword>
<evidence type="ECO:0000256" key="2">
    <source>
        <dbReference type="ARBA" id="ARBA00022729"/>
    </source>
</evidence>
<reference evidence="9" key="1">
    <citation type="submission" date="2018-11" db="EMBL/GenBank/DDBJ databases">
        <authorList>
            <person name="Alioto T."/>
            <person name="Alioto T."/>
        </authorList>
    </citation>
    <scope>NUCLEOTIDE SEQUENCE</scope>
</reference>
<evidence type="ECO:0000256" key="6">
    <source>
        <dbReference type="PROSITE-ProRule" id="PRU00076"/>
    </source>
</evidence>
<comment type="caution">
    <text evidence="6">Lacks conserved residue(s) required for the propagation of feature annotation.</text>
</comment>
<dbReference type="InterPro" id="IPR001881">
    <property type="entry name" value="EGF-like_Ca-bd_dom"/>
</dbReference>
<keyword evidence="7" id="KW-0472">Membrane</keyword>
<keyword evidence="1 6" id="KW-0245">EGF-like domain</keyword>
<dbReference type="PROSITE" id="PS00010">
    <property type="entry name" value="ASX_HYDROXYL"/>
    <property type="match status" value="1"/>
</dbReference>
<keyword evidence="4 6" id="KW-1015">Disulfide bond</keyword>
<evidence type="ECO:0000256" key="4">
    <source>
        <dbReference type="ARBA" id="ARBA00023157"/>
    </source>
</evidence>
<keyword evidence="3" id="KW-0677">Repeat</keyword>
<dbReference type="AlphaFoldDB" id="A0A8B6GJ64"/>
<feature type="domain" description="EGF-like" evidence="8">
    <location>
        <begin position="53"/>
        <end position="88"/>
    </location>
</feature>
<feature type="transmembrane region" description="Helical" evidence="7">
    <location>
        <begin position="92"/>
        <end position="117"/>
    </location>
</feature>
<dbReference type="EMBL" id="UYJE01008506">
    <property type="protein sequence ID" value="VDI64469.1"/>
    <property type="molecule type" value="Genomic_DNA"/>
</dbReference>
<dbReference type="PROSITE" id="PS01187">
    <property type="entry name" value="EGF_CA"/>
    <property type="match status" value="1"/>
</dbReference>
<dbReference type="FunFam" id="2.10.25.10:FF:000321">
    <property type="entry name" value="Protein delta homolog 1"/>
    <property type="match status" value="1"/>
</dbReference>
<evidence type="ECO:0000256" key="3">
    <source>
        <dbReference type="ARBA" id="ARBA00022737"/>
    </source>
</evidence>
<feature type="disulfide bond" evidence="6">
    <location>
        <begin position="57"/>
        <end position="67"/>
    </location>
</feature>
<proteinExistence type="predicted"/>
<evidence type="ECO:0000256" key="5">
    <source>
        <dbReference type="ARBA" id="ARBA00023180"/>
    </source>
</evidence>
<dbReference type="InterPro" id="IPR000742">
    <property type="entry name" value="EGF"/>
</dbReference>
<evidence type="ECO:0000256" key="7">
    <source>
        <dbReference type="SAM" id="Phobius"/>
    </source>
</evidence>
<dbReference type="InterPro" id="IPR018097">
    <property type="entry name" value="EGF_Ca-bd_CS"/>
</dbReference>
<protein>
    <recommendedName>
        <fullName evidence="8">EGF-like domain-containing protein</fullName>
    </recommendedName>
</protein>
<keyword evidence="2" id="KW-0732">Signal</keyword>
<gene>
    <name evidence="9" type="ORF">MGAL_10B001160</name>
</gene>
<dbReference type="SUPFAM" id="SSF57196">
    <property type="entry name" value="EGF/Laminin"/>
    <property type="match status" value="1"/>
</dbReference>
<keyword evidence="10" id="KW-1185">Reference proteome</keyword>
<feature type="disulfide bond" evidence="6">
    <location>
        <begin position="78"/>
        <end position="87"/>
    </location>
</feature>
<dbReference type="Gene3D" id="2.10.25.10">
    <property type="entry name" value="Laminin"/>
    <property type="match status" value="1"/>
</dbReference>
<accession>A0A8B6GJ64</accession>
<comment type="caution">
    <text evidence="9">The sequence shown here is derived from an EMBL/GenBank/DDBJ whole genome shotgun (WGS) entry which is preliminary data.</text>
</comment>
<keyword evidence="7" id="KW-0812">Transmembrane</keyword>
<dbReference type="PROSITE" id="PS00022">
    <property type="entry name" value="EGF_1"/>
    <property type="match status" value="1"/>
</dbReference>
<dbReference type="PROSITE" id="PS50026">
    <property type="entry name" value="EGF_3"/>
    <property type="match status" value="1"/>
</dbReference>
<dbReference type="InterPro" id="IPR000152">
    <property type="entry name" value="EGF-type_Asp/Asn_hydroxyl_site"/>
</dbReference>
<keyword evidence="5" id="KW-0325">Glycoprotein</keyword>